<organism evidence="2 3">
    <name type="scientific">Eiseniibacteriota bacterium</name>
    <dbReference type="NCBI Taxonomy" id="2212470"/>
    <lineage>
        <taxon>Bacteria</taxon>
        <taxon>Candidatus Eiseniibacteriota</taxon>
    </lineage>
</organism>
<dbReference type="Proteomes" id="UP000547674">
    <property type="component" value="Unassembled WGS sequence"/>
</dbReference>
<accession>A0A7Y2EAZ5</accession>
<gene>
    <name evidence="2" type="ORF">HKN21_07705</name>
</gene>
<dbReference type="PROSITE" id="PS51257">
    <property type="entry name" value="PROKAR_LIPOPROTEIN"/>
    <property type="match status" value="1"/>
</dbReference>
<dbReference type="EMBL" id="JABDJR010000304">
    <property type="protein sequence ID" value="NNF06630.1"/>
    <property type="molecule type" value="Genomic_DNA"/>
</dbReference>
<name>A0A7Y2EAZ5_UNCEI</name>
<feature type="chain" id="PRO_5030731069" description="DUF4397 domain-containing protein" evidence="1">
    <location>
        <begin position="24"/>
        <end position="233"/>
    </location>
</feature>
<comment type="caution">
    <text evidence="2">The sequence shown here is derived from an EMBL/GenBank/DDBJ whole genome shotgun (WGS) entry which is preliminary data.</text>
</comment>
<evidence type="ECO:0000313" key="3">
    <source>
        <dbReference type="Proteomes" id="UP000547674"/>
    </source>
</evidence>
<proteinExistence type="predicted"/>
<evidence type="ECO:0000256" key="1">
    <source>
        <dbReference type="SAM" id="SignalP"/>
    </source>
</evidence>
<protein>
    <recommendedName>
        <fullName evidence="4">DUF4397 domain-containing protein</fullName>
    </recommendedName>
</protein>
<feature type="signal peptide" evidence="1">
    <location>
        <begin position="1"/>
        <end position="23"/>
    </location>
</feature>
<keyword evidence="1" id="KW-0732">Signal</keyword>
<dbReference type="AlphaFoldDB" id="A0A7Y2EAZ5"/>
<sequence length="233" mass="25634">MRLRTWTQKAGRFALGMGFLALAFVGCSGQDPECERDDRGALEFILPEGESLDFTGTLKSIDELISDPPVVRYAFTVEGGSDITFNTNAIGYLLPLEVGTEYAVSLSQGEVLSNLLNSYAMVFTDEAGVAVLAVADWRPQYSLFTEGYPVDGLTVAIVEPDCVPRVENTREYRDITNRQLSFALDGATTLLYHGDQGRLGDWTVDVLRAHKVVAKANIFVQDQYSFVISRTSP</sequence>
<evidence type="ECO:0000313" key="2">
    <source>
        <dbReference type="EMBL" id="NNF06630.1"/>
    </source>
</evidence>
<evidence type="ECO:0008006" key="4">
    <source>
        <dbReference type="Google" id="ProtNLM"/>
    </source>
</evidence>
<reference evidence="2 3" key="1">
    <citation type="submission" date="2020-03" db="EMBL/GenBank/DDBJ databases">
        <title>Metabolic flexibility allows generalist bacteria to become dominant in a frequently disturbed ecosystem.</title>
        <authorList>
            <person name="Chen Y.-J."/>
            <person name="Leung P.M."/>
            <person name="Bay S.K."/>
            <person name="Hugenholtz P."/>
            <person name="Kessler A.J."/>
            <person name="Shelley G."/>
            <person name="Waite D.W."/>
            <person name="Cook P.L."/>
            <person name="Greening C."/>
        </authorList>
    </citation>
    <scope>NUCLEOTIDE SEQUENCE [LARGE SCALE GENOMIC DNA]</scope>
    <source>
        <strain evidence="2">SS_bin_28</strain>
    </source>
</reference>